<dbReference type="OrthoDB" id="1624444at2"/>
<dbReference type="EMBL" id="FQYW01000030">
    <property type="protein sequence ID" value="SHJ08683.1"/>
    <property type="molecule type" value="Genomic_DNA"/>
</dbReference>
<evidence type="ECO:0000313" key="2">
    <source>
        <dbReference type="Proteomes" id="UP000191240"/>
    </source>
</evidence>
<proteinExistence type="predicted"/>
<name>A0A1M6GFM2_9FIRM</name>
<evidence type="ECO:0008006" key="3">
    <source>
        <dbReference type="Google" id="ProtNLM"/>
    </source>
</evidence>
<evidence type="ECO:0000313" key="1">
    <source>
        <dbReference type="EMBL" id="SHJ08683.1"/>
    </source>
</evidence>
<organism evidence="1 2">
    <name type="scientific">Anaerovibrio lipolyticus DSM 3074</name>
    <dbReference type="NCBI Taxonomy" id="1120997"/>
    <lineage>
        <taxon>Bacteria</taxon>
        <taxon>Bacillati</taxon>
        <taxon>Bacillota</taxon>
        <taxon>Negativicutes</taxon>
        <taxon>Selenomonadales</taxon>
        <taxon>Selenomonadaceae</taxon>
        <taxon>Anaerovibrio</taxon>
    </lineage>
</organism>
<dbReference type="Proteomes" id="UP000191240">
    <property type="component" value="Unassembled WGS sequence"/>
</dbReference>
<protein>
    <recommendedName>
        <fullName evidence="3">Phage tail-collar fibre protein</fullName>
    </recommendedName>
</protein>
<dbReference type="AlphaFoldDB" id="A0A1M6GFM2"/>
<reference evidence="1 2" key="1">
    <citation type="submission" date="2016-11" db="EMBL/GenBank/DDBJ databases">
        <authorList>
            <person name="Jaros S."/>
            <person name="Januszkiewicz K."/>
            <person name="Wedrychowicz H."/>
        </authorList>
    </citation>
    <scope>NUCLEOTIDE SEQUENCE [LARGE SCALE GENOMIC DNA]</scope>
    <source>
        <strain evidence="1 2">DSM 3074</strain>
    </source>
</reference>
<dbReference type="RefSeq" id="WP_052211927.1">
    <property type="nucleotide sequence ID" value="NZ_FQYW01000030.1"/>
</dbReference>
<gene>
    <name evidence="1" type="ORF">SAMN02745671_02644</name>
</gene>
<sequence>MANWTGGVLTKWGRELQAKVLAGTTRLELTRIKLGSGSETAEQVDNMRDLYDPKASLGISSVAYEDNLCTVTGIIITQGIETGFYAKEWGLFAQDPDEGEILYMISLDNIPDWIPPGSQALTISASYAMTIAVENTENITVNISPTGLVDVDMLNSIIGVAGRSTIYSLNQTVTMEGLPAMHYLRCVTPGTTDATAPIISSSVQDGDLITDGSVVWQVVKAANLSELGFRTPNTLVPLGRIAFSTVLPPGYFLECEVSGTTDDGPLVVSDPAEGDTVEDGTVTWSIHIIGSVSDIPVATESANGLMSAEDKAKMNSIYIDATGGIGTKSGRFGIRIDKRNSDPATRCEYIFDAKGMGPCGMDFTNGIFNYGDWGDLWFVKNNKPVMLKSDGTVDYFLDPDDYTKKEDGVTASDVANTSYDGNAMARIPLVYVKRWEDGRYEYEVISETPFDDTYKAFAHTDAAGDIKDFFYYSMFGGSGNASKIRSLSGQTLAQSLTATQEIAGCTANGTGWYTHTWSQRELIRTLCLLMGCSTDLQSIFGNGNCRSASSASGMLATGTLKDKGQFYGYNNTNQVKVFHIEKFWGDQWDRVAGLINNNGRIYVKMTPEGNGYRVTDVTGYEDTGLTAPSGFASYINGMHCDKNGMIPTLATGSSTTHYCDGYWTNNTQLDYLFAGAGADYATAIGGPFCFSVNRAPSDASWNIGCGLSYV</sequence>
<accession>A0A1M6GFM2</accession>